<evidence type="ECO:0000256" key="1">
    <source>
        <dbReference type="SAM" id="Coils"/>
    </source>
</evidence>
<sequence length="1043" mass="112249">MRRPVPSNLDELDLDVREMAKAAARQAGMSLEEWAAAVLAAKDEKRAPLPRMTSQERRPENHHPGSPMPSPSKASRSELERTFEALMAAVSAETERQTQDHASRTAIALESMASWIEQTEERLNETARVSADHQDRMATALSQALTTLKGRLDSVENLAAAERQPDQTWMPAINAISAEIEQLRAGMANLATHEEISSLDNALKDIAKDMGQGAASKDLLILAQSTAAVYRQIQTLSEDLNEGLHGRIGGEIDRLKTRIERMAESGVDRTVIDFLSSQIVDMRHDLSNRAEPRQIERLTEEVTTLGRQIADLRIHQVGRNDLSALKTSLETVCAALNKSVAAQEASDVPAQLDSMSRDLAALTSRPAPESVNLDPITDQLALLTERMATLSESRFQQNDALNVMIERLSAQVQAVADKEAPSQEPLMKRFDRIDEELRQVGEQLGQHADTSSMEHMLRNIDEKLDRVPLKPLSLDALEQQIASLAERLAQKSDEPLQKVLEETTSHLRNLQNDAAGIAERAAKAALKDLQPSLPDAGDLDALKQGFVELKALQSRADKKTQETLRAVHSALETLVSRFPEQGAAPQHAGPISHAMASASPEQMPPEDRLEAAVRRLHAVTLSQIEEVSTTRPEDAATSSEIVVNTPAIDEAELGNVRAGFIAAARRAAQADHAVVPSQSAEEEAVDPVEAIDADGVSTEASASLMERIRQRLDAHRRSLLIGLGFVILAAGTAQVISSGMVPSPLALFDAGKISEANPVPLVKATPHDEAAQTGSIPASSDKTDLFQPSSLTTTAAPVSSAPAAPVTSVAPKFLIDPATVGDIPALVPAALRQAAQAGDATALYDIASRAAEGRGIPQDMILAIHLYERAAQAGLPPAQERLAMIMEKGIGTPRDPKQASMWYERAAQGGNIRAMHNLATLLASGWNGKPDYVAALRWYSEAAEAGLKDSQFNMGVLLTRGIGTKADLPKAYKWFALAAAQGDADASKKRDELAGRLSAADLKTVQAALEQWRPRPVDSIANEVPTPAGGQTATLEQAQGSRS</sequence>
<keyword evidence="4" id="KW-1185">Reference proteome</keyword>
<feature type="coiled-coil region" evidence="1">
    <location>
        <begin position="474"/>
        <end position="520"/>
    </location>
</feature>
<organism evidence="3 4">
    <name type="scientific">Microvirga guangxiensis</name>
    <dbReference type="NCBI Taxonomy" id="549386"/>
    <lineage>
        <taxon>Bacteria</taxon>
        <taxon>Pseudomonadati</taxon>
        <taxon>Pseudomonadota</taxon>
        <taxon>Alphaproteobacteria</taxon>
        <taxon>Hyphomicrobiales</taxon>
        <taxon>Methylobacteriaceae</taxon>
        <taxon>Microvirga</taxon>
    </lineage>
</organism>
<dbReference type="STRING" id="549386.SAMN02927923_03680"/>
<dbReference type="PANTHER" id="PTHR43628:SF1">
    <property type="entry name" value="CHITIN SYNTHASE REGULATORY FACTOR 2-RELATED"/>
    <property type="match status" value="1"/>
</dbReference>
<accession>A0A1G5KWS2</accession>
<feature type="compositionally biased region" description="Basic and acidic residues" evidence="2">
    <location>
        <begin position="54"/>
        <end position="63"/>
    </location>
</feature>
<dbReference type="PANTHER" id="PTHR43628">
    <property type="entry name" value="ACTIVATOR OF C KINASE PROTEIN 1-RELATED"/>
    <property type="match status" value="1"/>
</dbReference>
<proteinExistence type="predicted"/>
<name>A0A1G5KWS2_9HYPH</name>
<protein>
    <submittedName>
        <fullName evidence="3">Localization factor PodJL</fullName>
    </submittedName>
</protein>
<dbReference type="Proteomes" id="UP000199569">
    <property type="component" value="Unassembled WGS sequence"/>
</dbReference>
<gene>
    <name evidence="3" type="ORF">SAMN02927923_03680</name>
</gene>
<keyword evidence="1" id="KW-0175">Coiled coil</keyword>
<dbReference type="InterPro" id="IPR011990">
    <property type="entry name" value="TPR-like_helical_dom_sf"/>
</dbReference>
<dbReference type="Gene3D" id="1.25.40.10">
    <property type="entry name" value="Tetratricopeptide repeat domain"/>
    <property type="match status" value="1"/>
</dbReference>
<feature type="region of interest" description="Disordered" evidence="2">
    <location>
        <begin position="1014"/>
        <end position="1043"/>
    </location>
</feature>
<evidence type="ECO:0000256" key="2">
    <source>
        <dbReference type="SAM" id="MobiDB-lite"/>
    </source>
</evidence>
<dbReference type="InterPro" id="IPR006597">
    <property type="entry name" value="Sel1-like"/>
</dbReference>
<feature type="compositionally biased region" description="Polar residues" evidence="2">
    <location>
        <begin position="1029"/>
        <end position="1043"/>
    </location>
</feature>
<evidence type="ECO:0000313" key="3">
    <source>
        <dbReference type="EMBL" id="SCZ05066.1"/>
    </source>
</evidence>
<dbReference type="Pfam" id="PF08238">
    <property type="entry name" value="Sel1"/>
    <property type="match status" value="4"/>
</dbReference>
<dbReference type="InterPro" id="IPR052945">
    <property type="entry name" value="Mitotic_Regulator"/>
</dbReference>
<evidence type="ECO:0000313" key="4">
    <source>
        <dbReference type="Proteomes" id="UP000199569"/>
    </source>
</evidence>
<dbReference type="SMART" id="SM00671">
    <property type="entry name" value="SEL1"/>
    <property type="match status" value="4"/>
</dbReference>
<dbReference type="OrthoDB" id="5295703at2"/>
<feature type="region of interest" description="Disordered" evidence="2">
    <location>
        <begin position="42"/>
        <end position="78"/>
    </location>
</feature>
<dbReference type="RefSeq" id="WP_091137852.1">
    <property type="nucleotide sequence ID" value="NZ_FMVJ01000012.1"/>
</dbReference>
<reference evidence="3 4" key="1">
    <citation type="submission" date="2016-10" db="EMBL/GenBank/DDBJ databases">
        <authorList>
            <person name="de Groot N.N."/>
        </authorList>
    </citation>
    <scope>NUCLEOTIDE SEQUENCE [LARGE SCALE GENOMIC DNA]</scope>
    <source>
        <strain evidence="3 4">CGMCC 1.7666</strain>
    </source>
</reference>
<dbReference type="SUPFAM" id="SSF81901">
    <property type="entry name" value="HCP-like"/>
    <property type="match status" value="1"/>
</dbReference>
<feature type="region of interest" description="Disordered" evidence="2">
    <location>
        <begin position="581"/>
        <end position="602"/>
    </location>
</feature>
<dbReference type="EMBL" id="FMVJ01000012">
    <property type="protein sequence ID" value="SCZ05066.1"/>
    <property type="molecule type" value="Genomic_DNA"/>
</dbReference>
<dbReference type="AlphaFoldDB" id="A0A1G5KWS2"/>